<dbReference type="InterPro" id="IPR001031">
    <property type="entry name" value="Thioesterase"/>
</dbReference>
<dbReference type="InterPro" id="IPR020806">
    <property type="entry name" value="PKS_PP-bd"/>
</dbReference>
<dbReference type="Gene3D" id="1.10.1200.10">
    <property type="entry name" value="ACP-like"/>
    <property type="match status" value="1"/>
</dbReference>
<dbReference type="InterPro" id="IPR029058">
    <property type="entry name" value="AB_hydrolase_fold"/>
</dbReference>
<dbReference type="SUPFAM" id="SSF56801">
    <property type="entry name" value="Acetyl-CoA synthetase-like"/>
    <property type="match status" value="1"/>
</dbReference>
<dbReference type="InterPro" id="IPR036736">
    <property type="entry name" value="ACP-like_sf"/>
</dbReference>
<dbReference type="Gene3D" id="3.30.300.30">
    <property type="match status" value="1"/>
</dbReference>
<keyword evidence="2" id="KW-0596">Phosphopantetheine</keyword>
<dbReference type="SUPFAM" id="SSF47336">
    <property type="entry name" value="ACP-like"/>
    <property type="match status" value="1"/>
</dbReference>
<dbReference type="PROSITE" id="PS50075">
    <property type="entry name" value="CARRIER"/>
    <property type="match status" value="1"/>
</dbReference>
<dbReference type="Gene3D" id="3.40.50.12780">
    <property type="entry name" value="N-terminal domain of ligase-like"/>
    <property type="match status" value="1"/>
</dbReference>
<dbReference type="InterPro" id="IPR006162">
    <property type="entry name" value="Ppantetheine_attach_site"/>
</dbReference>
<dbReference type="InterPro" id="IPR025110">
    <property type="entry name" value="AMP-bd_C"/>
</dbReference>
<comment type="caution">
    <text evidence="5">The sequence shown here is derived from an EMBL/GenBank/DDBJ whole genome shotgun (WGS) entry which is preliminary data.</text>
</comment>
<dbReference type="GO" id="GO:0016787">
    <property type="term" value="F:hydrolase activity"/>
    <property type="evidence" value="ECO:0007669"/>
    <property type="project" value="UniProtKB-KW"/>
</dbReference>
<comment type="cofactor">
    <cofactor evidence="1">
        <name>pantetheine 4'-phosphate</name>
        <dbReference type="ChEBI" id="CHEBI:47942"/>
    </cofactor>
</comment>
<feature type="domain" description="Carrier" evidence="4">
    <location>
        <begin position="507"/>
        <end position="582"/>
    </location>
</feature>
<dbReference type="Pfam" id="PF00501">
    <property type="entry name" value="AMP-binding"/>
    <property type="match status" value="2"/>
</dbReference>
<dbReference type="Pfam" id="PF13193">
    <property type="entry name" value="AMP-binding_C"/>
    <property type="match status" value="1"/>
</dbReference>
<dbReference type="SUPFAM" id="SSF53474">
    <property type="entry name" value="alpha/beta-Hydrolases"/>
    <property type="match status" value="1"/>
</dbReference>
<dbReference type="SMART" id="SM00823">
    <property type="entry name" value="PKS_PP"/>
    <property type="match status" value="1"/>
</dbReference>
<protein>
    <submittedName>
        <fullName evidence="5">Alpha/beta fold hydrolase</fullName>
    </submittedName>
</protein>
<reference evidence="5 6" key="1">
    <citation type="submission" date="2023-10" db="EMBL/GenBank/DDBJ databases">
        <title>Development of a sustainable strategy for remediation of hydrocarbon-contaminated territories based on the waste exchange concept.</title>
        <authorList>
            <person name="Krivoruchko A."/>
        </authorList>
    </citation>
    <scope>NUCLEOTIDE SEQUENCE [LARGE SCALE GENOMIC DNA]</scope>
    <source>
        <strain evidence="5 6">IEGM 1323</strain>
    </source>
</reference>
<keyword evidence="3" id="KW-0597">Phosphoprotein</keyword>
<dbReference type="Pfam" id="PF00550">
    <property type="entry name" value="PP-binding"/>
    <property type="match status" value="1"/>
</dbReference>
<organism evidence="5 6">
    <name type="scientific">Rhodococcoides yunnanense</name>
    <dbReference type="NCBI Taxonomy" id="278209"/>
    <lineage>
        <taxon>Bacteria</taxon>
        <taxon>Bacillati</taxon>
        <taxon>Actinomycetota</taxon>
        <taxon>Actinomycetes</taxon>
        <taxon>Mycobacteriales</taxon>
        <taxon>Nocardiaceae</taxon>
        <taxon>Rhodococcoides</taxon>
    </lineage>
</organism>
<gene>
    <name evidence="5" type="ORF">R3P96_03360</name>
</gene>
<dbReference type="InterPro" id="IPR020845">
    <property type="entry name" value="AMP-binding_CS"/>
</dbReference>
<dbReference type="Gene3D" id="3.40.50.1820">
    <property type="entry name" value="alpha/beta hydrolase"/>
    <property type="match status" value="1"/>
</dbReference>
<keyword evidence="6" id="KW-1185">Reference proteome</keyword>
<evidence type="ECO:0000256" key="2">
    <source>
        <dbReference type="ARBA" id="ARBA00022450"/>
    </source>
</evidence>
<dbReference type="EMBL" id="JAWLJX010000001">
    <property type="protein sequence ID" value="MDV6260370.1"/>
    <property type="molecule type" value="Genomic_DNA"/>
</dbReference>
<evidence type="ECO:0000256" key="3">
    <source>
        <dbReference type="ARBA" id="ARBA00022553"/>
    </source>
</evidence>
<dbReference type="InterPro" id="IPR009081">
    <property type="entry name" value="PP-bd_ACP"/>
</dbReference>
<dbReference type="InterPro" id="IPR020802">
    <property type="entry name" value="TesA-like"/>
</dbReference>
<dbReference type="PANTHER" id="PTHR45527:SF1">
    <property type="entry name" value="FATTY ACID SYNTHASE"/>
    <property type="match status" value="1"/>
</dbReference>
<proteinExistence type="predicted"/>
<dbReference type="SMART" id="SM00824">
    <property type="entry name" value="PKS_TE"/>
    <property type="match status" value="1"/>
</dbReference>
<dbReference type="PROSITE" id="PS00455">
    <property type="entry name" value="AMP_BINDING"/>
    <property type="match status" value="1"/>
</dbReference>
<evidence type="ECO:0000256" key="1">
    <source>
        <dbReference type="ARBA" id="ARBA00001957"/>
    </source>
</evidence>
<dbReference type="InterPro" id="IPR045851">
    <property type="entry name" value="AMP-bd_C_sf"/>
</dbReference>
<dbReference type="Proteomes" id="UP001185755">
    <property type="component" value="Unassembled WGS sequence"/>
</dbReference>
<dbReference type="InterPro" id="IPR042099">
    <property type="entry name" value="ANL_N_sf"/>
</dbReference>
<dbReference type="RefSeq" id="WP_317563193.1">
    <property type="nucleotide sequence ID" value="NZ_JAWLJX010000001.1"/>
</dbReference>
<name>A0ABU4B847_9NOCA</name>
<evidence type="ECO:0000313" key="6">
    <source>
        <dbReference type="Proteomes" id="UP001185755"/>
    </source>
</evidence>
<sequence>MSVQDIDAPTRLALAPLCRPESRDTLMARYREVAHALPDAVALTVGGISLTFDELLHRAYSQARKIATLFPGDSRPLAVDADDTPSSIVLMLAVVASGHPLVPLDPMLPTERRATIIDRAKATAIDAAIIATTMDSCVPLPTLSGEHTAVINYTSGSTGTAKGVILSHRMCLTKAYEVATALSVGPRDRIGNSLPVSFGAGLNTLFAGLLSGAAVHCRDPRSGVPSDTAEWIAAHSLTTLHCSSSLLRTIAAADRGHAAVPSLRVVTTYGESLHSDDVDNFRRMFDGRATVVNWYATTEAGAVAYSEFPPERTLPSGFLPAGRPIPGKLVEVVTTDGSVCLPDAIGEVRVTSTCLADGYLGDAGLDSERFAALGDGLFRYRTGDLGRLDIHGTLHLAGRIDDAVKVRGYLVEPAEIEAALRAMPEIDEAAVIGRHSGTDTDLVAYVCSAGSAKRPSVGEIRASLRRTLPEWMVPTHIVALDAMPRNERGKLDRMALPEPADRRVERTAVGPTEYIVAEAARAAIGLDSIGRDEDFLALGGNSLTTTAMLAQLREGLKVDLTAEDVFAATTVRTLAATVDARLRDAATVRRRTSGEHDVLVPLRTEGSKAPIFLIGGAGVGAMAFLNLVKHIDDDHPVYALQAHGRGKRGLPDRTVRRTARRYVDAIRTVQPEGPFHLVGHSLGGWIAIAMAERIRDCGLGSPHLLLLDTRLFRHLLDKLPGGTEVPAAPPARTREEAGFHLGRLGTAALWMRMQFAGLLRYPTTMEWLVFASIGYVALNKHVPTPWSGSMTVVRTAENVKDARSWQTVARGELTFVDITGDHGDMLSEPMAEELAKIIDDTVGSVR</sequence>
<keyword evidence="5" id="KW-0378">Hydrolase</keyword>
<dbReference type="PANTHER" id="PTHR45527">
    <property type="entry name" value="NONRIBOSOMAL PEPTIDE SYNTHETASE"/>
    <property type="match status" value="1"/>
</dbReference>
<accession>A0ABU4B847</accession>
<evidence type="ECO:0000259" key="4">
    <source>
        <dbReference type="PROSITE" id="PS50075"/>
    </source>
</evidence>
<dbReference type="PROSITE" id="PS00012">
    <property type="entry name" value="PHOSPHOPANTETHEINE"/>
    <property type="match status" value="1"/>
</dbReference>
<evidence type="ECO:0000313" key="5">
    <source>
        <dbReference type="EMBL" id="MDV6260370.1"/>
    </source>
</evidence>
<dbReference type="Pfam" id="PF00975">
    <property type="entry name" value="Thioesterase"/>
    <property type="match status" value="1"/>
</dbReference>
<dbReference type="InterPro" id="IPR000873">
    <property type="entry name" value="AMP-dep_synth/lig_dom"/>
</dbReference>